<keyword evidence="3 6" id="KW-0812">Transmembrane</keyword>
<dbReference type="PROSITE" id="PS51257">
    <property type="entry name" value="PROKAR_LIPOPROTEIN"/>
    <property type="match status" value="1"/>
</dbReference>
<feature type="transmembrane region" description="Helical" evidence="6">
    <location>
        <begin position="106"/>
        <end position="126"/>
    </location>
</feature>
<organism evidence="7 8">
    <name type="scientific">Dethiosulfatarculus sandiegensis</name>
    <dbReference type="NCBI Taxonomy" id="1429043"/>
    <lineage>
        <taxon>Bacteria</taxon>
        <taxon>Pseudomonadati</taxon>
        <taxon>Thermodesulfobacteriota</taxon>
        <taxon>Desulfarculia</taxon>
        <taxon>Desulfarculales</taxon>
        <taxon>Desulfarculaceae</taxon>
        <taxon>Dethiosulfatarculus</taxon>
    </lineage>
</organism>
<dbReference type="NCBIfam" id="TIGR00901">
    <property type="entry name" value="2A0125"/>
    <property type="match status" value="1"/>
</dbReference>
<dbReference type="OrthoDB" id="9787815at2"/>
<evidence type="ECO:0000256" key="2">
    <source>
        <dbReference type="ARBA" id="ARBA00022448"/>
    </source>
</evidence>
<dbReference type="InParanoid" id="A0A0D2JPF7"/>
<feature type="transmembrane region" description="Helical" evidence="6">
    <location>
        <begin position="266"/>
        <end position="284"/>
    </location>
</feature>
<reference evidence="7 8" key="1">
    <citation type="submission" date="2013-11" db="EMBL/GenBank/DDBJ databases">
        <title>Metagenomic analysis of a methanogenic consortium involved in long chain n-alkane degradation.</title>
        <authorList>
            <person name="Davidova I.A."/>
            <person name="Callaghan A.V."/>
            <person name="Wawrik B."/>
            <person name="Pruitt S."/>
            <person name="Marks C."/>
            <person name="Duncan K.E."/>
            <person name="Suflita J.M."/>
        </authorList>
    </citation>
    <scope>NUCLEOTIDE SEQUENCE [LARGE SCALE GENOMIC DNA]</scope>
    <source>
        <strain evidence="7 8">SPR</strain>
    </source>
</reference>
<dbReference type="InterPro" id="IPR011701">
    <property type="entry name" value="MFS"/>
</dbReference>
<dbReference type="Pfam" id="PF07690">
    <property type="entry name" value="MFS_1"/>
    <property type="match status" value="1"/>
</dbReference>
<evidence type="ECO:0000256" key="1">
    <source>
        <dbReference type="ARBA" id="ARBA00004141"/>
    </source>
</evidence>
<dbReference type="Gene3D" id="1.20.1250.20">
    <property type="entry name" value="MFS general substrate transporter like domains"/>
    <property type="match status" value="2"/>
</dbReference>
<evidence type="ECO:0000313" key="8">
    <source>
        <dbReference type="Proteomes" id="UP000032233"/>
    </source>
</evidence>
<proteinExistence type="predicted"/>
<dbReference type="GO" id="GO:0016020">
    <property type="term" value="C:membrane"/>
    <property type="evidence" value="ECO:0007669"/>
    <property type="project" value="UniProtKB-SubCell"/>
</dbReference>
<feature type="transmembrane region" description="Helical" evidence="6">
    <location>
        <begin position="381"/>
        <end position="400"/>
    </location>
</feature>
<feature type="transmembrane region" description="Helical" evidence="6">
    <location>
        <begin position="81"/>
        <end position="100"/>
    </location>
</feature>
<dbReference type="RefSeq" id="WP_044351947.1">
    <property type="nucleotide sequence ID" value="NZ_AZAC01000056.1"/>
</dbReference>
<protein>
    <submittedName>
        <fullName evidence="7">AmpG protein</fullName>
    </submittedName>
</protein>
<feature type="transmembrane region" description="Helical" evidence="6">
    <location>
        <begin position="318"/>
        <end position="342"/>
    </location>
</feature>
<comment type="caution">
    <text evidence="7">The sequence shown here is derived from an EMBL/GenBank/DDBJ whole genome shotgun (WGS) entry which is preliminary data.</text>
</comment>
<keyword evidence="8" id="KW-1185">Reference proteome</keyword>
<evidence type="ECO:0000256" key="5">
    <source>
        <dbReference type="ARBA" id="ARBA00023136"/>
    </source>
</evidence>
<accession>A0A0D2JPF7</accession>
<comment type="subcellular location">
    <subcellularLocation>
        <location evidence="1">Membrane</location>
        <topology evidence="1">Multi-pass membrane protein</topology>
    </subcellularLocation>
</comment>
<evidence type="ECO:0000313" key="7">
    <source>
        <dbReference type="EMBL" id="KIX11370.1"/>
    </source>
</evidence>
<dbReference type="SUPFAM" id="SSF103473">
    <property type="entry name" value="MFS general substrate transporter"/>
    <property type="match status" value="1"/>
</dbReference>
<feature type="transmembrane region" description="Helical" evidence="6">
    <location>
        <begin position="12"/>
        <end position="37"/>
    </location>
</feature>
<feature type="transmembrane region" description="Helical" evidence="6">
    <location>
        <begin position="43"/>
        <end position="60"/>
    </location>
</feature>
<dbReference type="GO" id="GO:0022857">
    <property type="term" value="F:transmembrane transporter activity"/>
    <property type="evidence" value="ECO:0007669"/>
    <property type="project" value="InterPro"/>
</dbReference>
<feature type="transmembrane region" description="Helical" evidence="6">
    <location>
        <begin position="291"/>
        <end position="312"/>
    </location>
</feature>
<keyword evidence="2" id="KW-0813">Transport</keyword>
<dbReference type="PANTHER" id="PTHR12778">
    <property type="entry name" value="SOLUTE CARRIER FAMILY 33 ACETYL-COA TRANSPORTER -RELATED"/>
    <property type="match status" value="1"/>
</dbReference>
<dbReference type="STRING" id="1429043.X474_24100"/>
<dbReference type="PANTHER" id="PTHR12778:SF10">
    <property type="entry name" value="MAJOR FACILITATOR SUPERFAMILY DOMAIN-CONTAINING PROTEIN 3"/>
    <property type="match status" value="1"/>
</dbReference>
<feature type="transmembrane region" description="Helical" evidence="6">
    <location>
        <begin position="216"/>
        <end position="235"/>
    </location>
</feature>
<dbReference type="CDD" id="cd17486">
    <property type="entry name" value="MFS_AmpG_like"/>
    <property type="match status" value="1"/>
</dbReference>
<dbReference type="PATRIC" id="fig|1429043.3.peg.5096"/>
<evidence type="ECO:0000256" key="6">
    <source>
        <dbReference type="SAM" id="Phobius"/>
    </source>
</evidence>
<dbReference type="EMBL" id="AZAC01000056">
    <property type="protein sequence ID" value="KIX11370.1"/>
    <property type="molecule type" value="Genomic_DNA"/>
</dbReference>
<dbReference type="FunCoup" id="A0A0D2JPF7">
    <property type="interactions" value="134"/>
</dbReference>
<feature type="transmembrane region" description="Helical" evidence="6">
    <location>
        <begin position="354"/>
        <end position="375"/>
    </location>
</feature>
<dbReference type="AlphaFoldDB" id="A0A0D2JPF7"/>
<evidence type="ECO:0000256" key="4">
    <source>
        <dbReference type="ARBA" id="ARBA00022989"/>
    </source>
</evidence>
<feature type="transmembrane region" description="Helical" evidence="6">
    <location>
        <begin position="146"/>
        <end position="166"/>
    </location>
</feature>
<dbReference type="InterPro" id="IPR036259">
    <property type="entry name" value="MFS_trans_sf"/>
</dbReference>
<dbReference type="Proteomes" id="UP000032233">
    <property type="component" value="Unassembled WGS sequence"/>
</dbReference>
<feature type="transmembrane region" description="Helical" evidence="6">
    <location>
        <begin position="172"/>
        <end position="193"/>
    </location>
</feature>
<sequence>MPKILATILSPRMLVSFLMGFSCGLPLLLTIGLLQAWMKEEGLDLGSIGLISLLGLPYTLKFIWAPLTDRYTPPFLGRRRGWLLTLQVILALSIVLLGQSNPGQHLYLMAAAALCVTFFSASQDIVVDAYRREDLTDEELGLGSSLYVYGYRIGMLLAGAGGMILADHLPYSQVYLIMALCMAPGIITTLLCSEPNPSPNAPKTISEAVIGPFKEFFLRSGVLWGFLVLGFILFFKLGDSMASAMTTPFFLDIGFSKSEIGAVGKLFGFWATLGGLAFGGILLIKLGIIKSLFLFGVLQAISTAGFAVLAYLDPKWEYLAAVIAFENLTSGMGTSAFLAYIASLTDKRFTATQFALLSALTAVARVVVSATTGFMVELMGWSGFFWFCAAVATPGLLLLIKVAKPTGPKA</sequence>
<dbReference type="InterPro" id="IPR004752">
    <property type="entry name" value="AmpG_permease/AT-1"/>
</dbReference>
<keyword evidence="4 6" id="KW-1133">Transmembrane helix</keyword>
<evidence type="ECO:0000256" key="3">
    <source>
        <dbReference type="ARBA" id="ARBA00022692"/>
    </source>
</evidence>
<gene>
    <name evidence="7" type="ORF">X474_24100</name>
</gene>
<name>A0A0D2JPF7_9BACT</name>
<keyword evidence="5 6" id="KW-0472">Membrane</keyword>